<dbReference type="SMART" id="SM00421">
    <property type="entry name" value="HTH_LUXR"/>
    <property type="match status" value="2"/>
</dbReference>
<keyword evidence="2" id="KW-0472">Membrane</keyword>
<dbReference type="InterPro" id="IPR016032">
    <property type="entry name" value="Sig_transdc_resp-reg_C-effctor"/>
</dbReference>
<keyword evidence="1" id="KW-0238">DNA-binding</keyword>
<proteinExistence type="predicted"/>
<feature type="transmembrane region" description="Helical" evidence="2">
    <location>
        <begin position="380"/>
        <end position="400"/>
    </location>
</feature>
<gene>
    <name evidence="4" type="ORF">COLSTE_01851</name>
</gene>
<feature type="transmembrane region" description="Helical" evidence="2">
    <location>
        <begin position="97"/>
        <end position="114"/>
    </location>
</feature>
<dbReference type="STRING" id="445975.COLSTE_01851"/>
<feature type="transmembrane region" description="Helical" evidence="2">
    <location>
        <begin position="632"/>
        <end position="649"/>
    </location>
</feature>
<dbReference type="Pfam" id="PF00196">
    <property type="entry name" value="GerE"/>
    <property type="match status" value="1"/>
</dbReference>
<reference evidence="4 5" key="2">
    <citation type="submission" date="2008-10" db="EMBL/GenBank/DDBJ databases">
        <authorList>
            <person name="Fulton L."/>
            <person name="Clifton S."/>
            <person name="Fulton B."/>
            <person name="Xu J."/>
            <person name="Minx P."/>
            <person name="Pepin K.H."/>
            <person name="Johnson M."/>
            <person name="Thiruvilangam P."/>
            <person name="Bhonagiri V."/>
            <person name="Nash W.E."/>
            <person name="Mardis E.R."/>
            <person name="Wilson R.K."/>
        </authorList>
    </citation>
    <scope>NUCLEOTIDE SEQUENCE [LARGE SCALE GENOMIC DNA]</scope>
    <source>
        <strain evidence="4 5">DSM 13279</strain>
    </source>
</reference>
<feature type="transmembrane region" description="Helical" evidence="2">
    <location>
        <begin position="537"/>
        <end position="556"/>
    </location>
</feature>
<feature type="transmembrane region" description="Helical" evidence="2">
    <location>
        <begin position="135"/>
        <end position="158"/>
    </location>
</feature>
<dbReference type="SUPFAM" id="SSF46894">
    <property type="entry name" value="C-terminal effector domain of the bipartite response regulators"/>
    <property type="match status" value="2"/>
</dbReference>
<feature type="transmembrane region" description="Helical" evidence="2">
    <location>
        <begin position="170"/>
        <end position="191"/>
    </location>
</feature>
<dbReference type="GO" id="GO:0003677">
    <property type="term" value="F:DNA binding"/>
    <property type="evidence" value="ECO:0007669"/>
    <property type="project" value="UniProtKB-KW"/>
</dbReference>
<dbReference type="PANTHER" id="PTHR43214">
    <property type="entry name" value="TWO-COMPONENT RESPONSE REGULATOR"/>
    <property type="match status" value="1"/>
</dbReference>
<feature type="domain" description="HTH luxR-type" evidence="3">
    <location>
        <begin position="775"/>
        <end position="832"/>
    </location>
</feature>
<dbReference type="InterPro" id="IPR036388">
    <property type="entry name" value="WH-like_DNA-bd_sf"/>
</dbReference>
<dbReference type="PROSITE" id="PS51257">
    <property type="entry name" value="PROKAR_LIPOPROTEIN"/>
    <property type="match status" value="1"/>
</dbReference>
<evidence type="ECO:0000256" key="2">
    <source>
        <dbReference type="SAM" id="Phobius"/>
    </source>
</evidence>
<organism evidence="4 5">
    <name type="scientific">Collinsella stercoris DSM 13279</name>
    <dbReference type="NCBI Taxonomy" id="445975"/>
    <lineage>
        <taxon>Bacteria</taxon>
        <taxon>Bacillati</taxon>
        <taxon>Actinomycetota</taxon>
        <taxon>Coriobacteriia</taxon>
        <taxon>Coriobacteriales</taxon>
        <taxon>Coriobacteriaceae</taxon>
        <taxon>Collinsella</taxon>
    </lineage>
</organism>
<feature type="transmembrane region" description="Helical" evidence="2">
    <location>
        <begin position="43"/>
        <end position="61"/>
    </location>
</feature>
<dbReference type="Gene3D" id="1.10.10.10">
    <property type="entry name" value="Winged helix-like DNA-binding domain superfamily/Winged helix DNA-binding domain"/>
    <property type="match status" value="2"/>
</dbReference>
<dbReference type="OrthoDB" id="3172127at2"/>
<feature type="transmembrane region" description="Helical" evidence="2">
    <location>
        <begin position="719"/>
        <end position="742"/>
    </location>
</feature>
<feature type="transmembrane region" description="Helical" evidence="2">
    <location>
        <begin position="601"/>
        <end position="620"/>
    </location>
</feature>
<dbReference type="EMBL" id="ABXJ01000107">
    <property type="protein sequence ID" value="EEA89978.1"/>
    <property type="molecule type" value="Genomic_DNA"/>
</dbReference>
<feature type="domain" description="HTH luxR-type" evidence="3">
    <location>
        <begin position="284"/>
        <end position="341"/>
    </location>
</feature>
<feature type="transmembrane region" description="Helical" evidence="2">
    <location>
        <begin position="655"/>
        <end position="674"/>
    </location>
</feature>
<feature type="transmembrane region" description="Helical" evidence="2">
    <location>
        <begin position="480"/>
        <end position="506"/>
    </location>
</feature>
<feature type="transmembrane region" description="Helical" evidence="2">
    <location>
        <begin position="211"/>
        <end position="232"/>
    </location>
</feature>
<sequence>MGPLFDRRAIFAILGMLLGCALHRAWLNRTDPQSFSSICRSSLLNGALLVLSIITVGVEFLDYPMYLAGDVESSAFLFQVPSFASIVTWYVLDIEPYVVLLGASFSVFGFLCSHDAAYGPSADSPSIFATAPIDFIAWAPAISIVLGIAVRLAWTVFLPPTFGSSGSLEVILSGCVSIVLALALSLLFLDLDRATFVSLRCVAESKFYGRISYAQMLVFCMSSGQLIATVVMRYAYDRIAGLATLLVLLALLAVILLRVRRSASAGEQDGSNATSQITDLLRERYGLSPREALFASGVLLGKSGKEIALDYEVKPGTVRSMLFRTYQKLGVHGERELRDQLMLDETIRGLLDCASQSSLTCDEASSPHEHGRELGYISRLLESAGIILCLHASLYVLFPVQIVGGLWGVGQLPLVGVVLALIGTGLFGVAFEVVQGLGFRSRNLPSDMGKIGLIGRVLGAFIVLTAVAFCLSYTHGGKLVHALGSCSDIVSVVSYSLVAIMALALVSHVLGSWNRISAIQIAVSFALWAILSRFEAWGLVLVEAALGILFLSFARVEGGFARYGEPSGKLDRLSGVVAYEVALCSLFAFCFEEWWRTLGQQSYLIASIPLFVSLAAAYLVSYRRWLVPSASVPVACIACLFTIMVQVAFGEPLFSMLPCSLIVLFVFLGGMGLGRMSHVSRFFAGCVMAGSLIVVNKIQDFAVHPPSMIGSLFGSGENFSVAVGAVLSVMSLFAGVFFWHFAREAWEMRESHAFDIGSSSEESGVIRRQKALLVSRGLSDVQTEIMLLTARGETARNISDRVCYSPATVKALRTASYRQLRVRDRAGLIKLMSQVDGM</sequence>
<protein>
    <submittedName>
        <fullName evidence="4">Transcriptional regulator, LuxR family</fullName>
    </submittedName>
</protein>
<accession>B6GCM8</accession>
<dbReference type="eggNOG" id="COG2197">
    <property type="taxonomic scope" value="Bacteria"/>
</dbReference>
<name>B6GCM8_9ACTN</name>
<reference evidence="4 5" key="1">
    <citation type="submission" date="2008-10" db="EMBL/GenBank/DDBJ databases">
        <title>Draft genome sequence of Collinsella stercoris (DSM 13279).</title>
        <authorList>
            <person name="Sudarsanam P."/>
            <person name="Ley R."/>
            <person name="Guruge J."/>
            <person name="Turnbaugh P.J."/>
            <person name="Mahowald M."/>
            <person name="Liep D."/>
            <person name="Gordon J."/>
        </authorList>
    </citation>
    <scope>NUCLEOTIDE SEQUENCE [LARGE SCALE GENOMIC DNA]</scope>
    <source>
        <strain evidence="4 5">DSM 13279</strain>
    </source>
</reference>
<dbReference type="InterPro" id="IPR039420">
    <property type="entry name" value="WalR-like"/>
</dbReference>
<evidence type="ECO:0000256" key="1">
    <source>
        <dbReference type="ARBA" id="ARBA00023125"/>
    </source>
</evidence>
<evidence type="ECO:0000313" key="5">
    <source>
        <dbReference type="Proteomes" id="UP000003560"/>
    </source>
</evidence>
<dbReference type="HOGENOM" id="CLU_339121_0_0_11"/>
<evidence type="ECO:0000313" key="4">
    <source>
        <dbReference type="EMBL" id="EEA89978.1"/>
    </source>
</evidence>
<keyword evidence="2" id="KW-1133">Transmembrane helix</keyword>
<feature type="transmembrane region" description="Helical" evidence="2">
    <location>
        <begin position="238"/>
        <end position="257"/>
    </location>
</feature>
<feature type="transmembrane region" description="Helical" evidence="2">
    <location>
        <begin position="453"/>
        <end position="474"/>
    </location>
</feature>
<keyword evidence="2" id="KW-0812">Transmembrane</keyword>
<keyword evidence="5" id="KW-1185">Reference proteome</keyword>
<dbReference type="AlphaFoldDB" id="B6GCM8"/>
<comment type="caution">
    <text evidence="4">The sequence shown here is derived from an EMBL/GenBank/DDBJ whole genome shotgun (WGS) entry which is preliminary data.</text>
</comment>
<dbReference type="GO" id="GO:0006355">
    <property type="term" value="P:regulation of DNA-templated transcription"/>
    <property type="evidence" value="ECO:0007669"/>
    <property type="project" value="InterPro"/>
</dbReference>
<feature type="transmembrane region" description="Helical" evidence="2">
    <location>
        <begin position="681"/>
        <end position="699"/>
    </location>
</feature>
<feature type="transmembrane region" description="Helical" evidence="2">
    <location>
        <begin position="412"/>
        <end position="433"/>
    </location>
</feature>
<evidence type="ECO:0000259" key="3">
    <source>
        <dbReference type="SMART" id="SM00421"/>
    </source>
</evidence>
<dbReference type="Proteomes" id="UP000003560">
    <property type="component" value="Unassembled WGS sequence"/>
</dbReference>
<dbReference type="InterPro" id="IPR000792">
    <property type="entry name" value="Tscrpt_reg_LuxR_C"/>
</dbReference>